<evidence type="ECO:0000256" key="7">
    <source>
        <dbReference type="ARBA" id="ARBA00023163"/>
    </source>
</evidence>
<dbReference type="Pfam" id="PF01833">
    <property type="entry name" value="TIG"/>
    <property type="match status" value="1"/>
</dbReference>
<dbReference type="PANTHER" id="PTHR23335">
    <property type="entry name" value="CALMODULIN-BINDING TRANSCRIPTION ACTIVATOR CAMTA"/>
    <property type="match status" value="1"/>
</dbReference>
<evidence type="ECO:0000313" key="12">
    <source>
        <dbReference type="EnsemblMetazoa" id="CapteP124215"/>
    </source>
</evidence>
<comment type="subcellular location">
    <subcellularLocation>
        <location evidence="1">Nucleus</location>
    </subcellularLocation>
</comment>
<keyword evidence="13" id="KW-1185">Reference proteome</keyword>
<reference evidence="12" key="3">
    <citation type="submission" date="2015-06" db="UniProtKB">
        <authorList>
            <consortium name="EnsemblMetazoa"/>
        </authorList>
    </citation>
    <scope>IDENTIFICATION</scope>
</reference>
<keyword evidence="6" id="KW-0010">Activator</keyword>
<dbReference type="GO" id="GO:0003712">
    <property type="term" value="F:transcription coregulator activity"/>
    <property type="evidence" value="ECO:0007669"/>
    <property type="project" value="TreeGrafter"/>
</dbReference>
<keyword evidence="7" id="KW-0804">Transcription</keyword>
<feature type="domain" description="IPT/TIG" evidence="10">
    <location>
        <begin position="93"/>
        <end position="173"/>
    </location>
</feature>
<dbReference type="GO" id="GO:0003690">
    <property type="term" value="F:double-stranded DNA binding"/>
    <property type="evidence" value="ECO:0007669"/>
    <property type="project" value="TreeGrafter"/>
</dbReference>
<keyword evidence="4" id="KW-0805">Transcription regulation</keyword>
<comment type="subunit">
    <text evidence="9">May interact with calmodulin.</text>
</comment>
<dbReference type="GO" id="GO:0005634">
    <property type="term" value="C:nucleus"/>
    <property type="evidence" value="ECO:0007669"/>
    <property type="project" value="UniProtKB-SubCell"/>
</dbReference>
<dbReference type="PANTHER" id="PTHR23335:SF1">
    <property type="entry name" value="CALMODULIN-BINDING TRANSCRIPTION ACTIVATOR, ISOFORM F"/>
    <property type="match status" value="1"/>
</dbReference>
<evidence type="ECO:0000256" key="4">
    <source>
        <dbReference type="ARBA" id="ARBA00023015"/>
    </source>
</evidence>
<dbReference type="FunFam" id="2.60.40.10:FF:000089">
    <property type="entry name" value="calmodulin-binding transcription activator 2 isoform X1"/>
    <property type="match status" value="1"/>
</dbReference>
<dbReference type="GO" id="GO:0006357">
    <property type="term" value="P:regulation of transcription by RNA polymerase II"/>
    <property type="evidence" value="ECO:0007669"/>
    <property type="project" value="TreeGrafter"/>
</dbReference>
<evidence type="ECO:0000256" key="8">
    <source>
        <dbReference type="ARBA" id="ARBA00023242"/>
    </source>
</evidence>
<dbReference type="SUPFAM" id="SSF81296">
    <property type="entry name" value="E set domains"/>
    <property type="match status" value="1"/>
</dbReference>
<accession>R7U892</accession>
<dbReference type="CDD" id="cd00102">
    <property type="entry name" value="IPT"/>
    <property type="match status" value="1"/>
</dbReference>
<evidence type="ECO:0000256" key="1">
    <source>
        <dbReference type="ARBA" id="ARBA00004123"/>
    </source>
</evidence>
<evidence type="ECO:0000313" key="13">
    <source>
        <dbReference type="Proteomes" id="UP000014760"/>
    </source>
</evidence>
<dbReference type="InterPro" id="IPR002909">
    <property type="entry name" value="IPT_dom"/>
</dbReference>
<evidence type="ECO:0000256" key="5">
    <source>
        <dbReference type="ARBA" id="ARBA00023043"/>
    </source>
</evidence>
<evidence type="ECO:0000256" key="6">
    <source>
        <dbReference type="ARBA" id="ARBA00023159"/>
    </source>
</evidence>
<evidence type="ECO:0000256" key="3">
    <source>
        <dbReference type="ARBA" id="ARBA00022737"/>
    </source>
</evidence>
<dbReference type="EMBL" id="AMQN01009863">
    <property type="status" value="NOT_ANNOTATED_CDS"/>
    <property type="molecule type" value="Genomic_DNA"/>
</dbReference>
<dbReference type="OrthoDB" id="407555at2759"/>
<name>R7U892_CAPTE</name>
<keyword evidence="3" id="KW-0677">Repeat</keyword>
<keyword evidence="8" id="KW-0539">Nucleus</keyword>
<dbReference type="HOGENOM" id="CLU_1290053_0_0_1"/>
<gene>
    <name evidence="11" type="ORF">CAPTEDRAFT_124215</name>
</gene>
<reference evidence="13" key="1">
    <citation type="submission" date="2012-12" db="EMBL/GenBank/DDBJ databases">
        <authorList>
            <person name="Hellsten U."/>
            <person name="Grimwood J."/>
            <person name="Chapman J.A."/>
            <person name="Shapiro H."/>
            <person name="Aerts A."/>
            <person name="Otillar R.P."/>
            <person name="Terry A.Y."/>
            <person name="Boore J.L."/>
            <person name="Simakov O."/>
            <person name="Marletaz F."/>
            <person name="Cho S.-J."/>
            <person name="Edsinger-Gonzales E."/>
            <person name="Havlak P."/>
            <person name="Kuo D.-H."/>
            <person name="Larsson T."/>
            <person name="Lv J."/>
            <person name="Arendt D."/>
            <person name="Savage R."/>
            <person name="Osoegawa K."/>
            <person name="de Jong P."/>
            <person name="Lindberg D.R."/>
            <person name="Seaver E.C."/>
            <person name="Weisblat D.A."/>
            <person name="Putnam N.H."/>
            <person name="Grigoriev I.V."/>
            <person name="Rokhsar D.S."/>
        </authorList>
    </citation>
    <scope>NUCLEOTIDE SEQUENCE</scope>
    <source>
        <strain evidence="13">I ESC-2004</strain>
    </source>
</reference>
<protein>
    <recommendedName>
        <fullName evidence="10">IPT/TIG domain-containing protein</fullName>
    </recommendedName>
</protein>
<evidence type="ECO:0000256" key="9">
    <source>
        <dbReference type="ARBA" id="ARBA00029480"/>
    </source>
</evidence>
<dbReference type="Gene3D" id="2.60.40.10">
    <property type="entry name" value="Immunoglobulins"/>
    <property type="match status" value="1"/>
</dbReference>
<evidence type="ECO:0000259" key="10">
    <source>
        <dbReference type="Pfam" id="PF01833"/>
    </source>
</evidence>
<dbReference type="InterPro" id="IPR014756">
    <property type="entry name" value="Ig_E-set"/>
</dbReference>
<evidence type="ECO:0000313" key="11">
    <source>
        <dbReference type="EMBL" id="ELT99886.1"/>
    </source>
</evidence>
<comment type="similarity">
    <text evidence="2">Belongs to the CAMTA family.</text>
</comment>
<dbReference type="EnsemblMetazoa" id="CapteT124215">
    <property type="protein sequence ID" value="CapteP124215"/>
    <property type="gene ID" value="CapteG124215"/>
</dbReference>
<sequence>MSFVSRPNAAFVNDSAAAVSASSTVASSSLDSLVSPHSSDLDLDAFDILDLPDFDSFIPAITPPKANPSEHGLKVSAPSFVPNATESRAGIANITEFCPDWSSQEGGTKVLVTGPWYSTTSPYTVLFDGISVPGTLVQSGVLRCFCPGHSPGLVSMQVACEGFVISNSCAFEYKRQEVSIADKQREWFGLSGEGRVAEGVQLTSLFQWSSCSGI</sequence>
<reference evidence="11 13" key="2">
    <citation type="journal article" date="2013" name="Nature">
        <title>Insights into bilaterian evolution from three spiralian genomes.</title>
        <authorList>
            <person name="Simakov O."/>
            <person name="Marletaz F."/>
            <person name="Cho S.J."/>
            <person name="Edsinger-Gonzales E."/>
            <person name="Havlak P."/>
            <person name="Hellsten U."/>
            <person name="Kuo D.H."/>
            <person name="Larsson T."/>
            <person name="Lv J."/>
            <person name="Arendt D."/>
            <person name="Savage R."/>
            <person name="Osoegawa K."/>
            <person name="de Jong P."/>
            <person name="Grimwood J."/>
            <person name="Chapman J.A."/>
            <person name="Shapiro H."/>
            <person name="Aerts A."/>
            <person name="Otillar R.P."/>
            <person name="Terry A.Y."/>
            <person name="Boore J.L."/>
            <person name="Grigoriev I.V."/>
            <person name="Lindberg D.R."/>
            <person name="Seaver E.C."/>
            <person name="Weisblat D.A."/>
            <person name="Putnam N.H."/>
            <person name="Rokhsar D.S."/>
        </authorList>
    </citation>
    <scope>NUCLEOTIDE SEQUENCE</scope>
    <source>
        <strain evidence="11 13">I ESC-2004</strain>
    </source>
</reference>
<proteinExistence type="inferred from homology"/>
<keyword evidence="5" id="KW-0040">ANK repeat</keyword>
<organism evidence="11">
    <name type="scientific">Capitella teleta</name>
    <name type="common">Polychaete worm</name>
    <dbReference type="NCBI Taxonomy" id="283909"/>
    <lineage>
        <taxon>Eukaryota</taxon>
        <taxon>Metazoa</taxon>
        <taxon>Spiralia</taxon>
        <taxon>Lophotrochozoa</taxon>
        <taxon>Annelida</taxon>
        <taxon>Polychaeta</taxon>
        <taxon>Sedentaria</taxon>
        <taxon>Scolecida</taxon>
        <taxon>Capitellidae</taxon>
        <taxon>Capitella</taxon>
    </lineage>
</organism>
<evidence type="ECO:0000256" key="2">
    <source>
        <dbReference type="ARBA" id="ARBA00008267"/>
    </source>
</evidence>
<dbReference type="EMBL" id="KB306425">
    <property type="protein sequence ID" value="ELT99886.1"/>
    <property type="molecule type" value="Genomic_DNA"/>
</dbReference>
<dbReference type="Proteomes" id="UP000014760">
    <property type="component" value="Unassembled WGS sequence"/>
</dbReference>
<dbReference type="InterPro" id="IPR013783">
    <property type="entry name" value="Ig-like_fold"/>
</dbReference>
<dbReference type="AlphaFoldDB" id="R7U892"/>